<dbReference type="EMBL" id="KZ613950">
    <property type="protein sequence ID" value="PMD36987.1"/>
    <property type="molecule type" value="Genomic_DNA"/>
</dbReference>
<dbReference type="SUPFAM" id="SSF51316">
    <property type="entry name" value="Mss4-like"/>
    <property type="match status" value="1"/>
</dbReference>
<dbReference type="Gene3D" id="3.90.1590.10">
    <property type="entry name" value="glutathione-dependent formaldehyde- activating enzyme (gfa)"/>
    <property type="match status" value="1"/>
</dbReference>
<dbReference type="OrthoDB" id="6329284at2759"/>
<dbReference type="InterPro" id="IPR011057">
    <property type="entry name" value="Mss4-like_sf"/>
</dbReference>
<accession>A0A2J6REP6</accession>
<gene>
    <name evidence="1" type="ORF">L207DRAFT_515438</name>
</gene>
<dbReference type="Proteomes" id="UP000235786">
    <property type="component" value="Unassembled WGS sequence"/>
</dbReference>
<dbReference type="PANTHER" id="PTHR33337">
    <property type="entry name" value="GFA DOMAIN-CONTAINING PROTEIN"/>
    <property type="match status" value="1"/>
</dbReference>
<evidence type="ECO:0000313" key="1">
    <source>
        <dbReference type="EMBL" id="PMD36987.1"/>
    </source>
</evidence>
<name>A0A2J6REP6_HYAVF</name>
<keyword evidence="2" id="KW-1185">Reference proteome</keyword>
<evidence type="ECO:0000313" key="2">
    <source>
        <dbReference type="Proteomes" id="UP000235786"/>
    </source>
</evidence>
<evidence type="ECO:0008006" key="3">
    <source>
        <dbReference type="Google" id="ProtNLM"/>
    </source>
</evidence>
<organism evidence="1 2">
    <name type="scientific">Hyaloscypha variabilis (strain UAMH 11265 / GT02V1 / F)</name>
    <name type="common">Meliniomyces variabilis</name>
    <dbReference type="NCBI Taxonomy" id="1149755"/>
    <lineage>
        <taxon>Eukaryota</taxon>
        <taxon>Fungi</taxon>
        <taxon>Dikarya</taxon>
        <taxon>Ascomycota</taxon>
        <taxon>Pezizomycotina</taxon>
        <taxon>Leotiomycetes</taxon>
        <taxon>Helotiales</taxon>
        <taxon>Hyaloscyphaceae</taxon>
        <taxon>Hyaloscypha</taxon>
        <taxon>Hyaloscypha variabilis</taxon>
    </lineage>
</organism>
<proteinExistence type="predicted"/>
<dbReference type="PANTHER" id="PTHR33337:SF40">
    <property type="entry name" value="CENP-V_GFA DOMAIN-CONTAINING PROTEIN-RELATED"/>
    <property type="match status" value="1"/>
</dbReference>
<sequence length="228" mass="25645">MAKTLPKTPFQLNGGCFCSAIRYTISVPELSERKEIPKFGATPDRLLTPLNEVNERMPIVTLDHCNSCRRVPGVILDSWVICPLSWVEFTLQPRISSLESPDEKEPFKVEALAYLKEATSLPERTYIIHFKSSECSNRTFCGKCGTHLTFWFDGPKSPLRQALGDFFDIATGTLDKESVEIEGFGPIMQMWADNGINWVTKLVNEGKKGLLGDEADNLSQLKEEEVKK</sequence>
<reference evidence="1 2" key="1">
    <citation type="submission" date="2016-04" db="EMBL/GenBank/DDBJ databases">
        <title>A degradative enzymes factory behind the ericoid mycorrhizal symbiosis.</title>
        <authorList>
            <consortium name="DOE Joint Genome Institute"/>
            <person name="Martino E."/>
            <person name="Morin E."/>
            <person name="Grelet G."/>
            <person name="Kuo A."/>
            <person name="Kohler A."/>
            <person name="Daghino S."/>
            <person name="Barry K."/>
            <person name="Choi C."/>
            <person name="Cichocki N."/>
            <person name="Clum A."/>
            <person name="Copeland A."/>
            <person name="Hainaut M."/>
            <person name="Haridas S."/>
            <person name="Labutti K."/>
            <person name="Lindquist E."/>
            <person name="Lipzen A."/>
            <person name="Khouja H.-R."/>
            <person name="Murat C."/>
            <person name="Ohm R."/>
            <person name="Olson A."/>
            <person name="Spatafora J."/>
            <person name="Veneault-Fourrey C."/>
            <person name="Henrissat B."/>
            <person name="Grigoriev I."/>
            <person name="Martin F."/>
            <person name="Perotto S."/>
        </authorList>
    </citation>
    <scope>NUCLEOTIDE SEQUENCE [LARGE SCALE GENOMIC DNA]</scope>
    <source>
        <strain evidence="1 2">F</strain>
    </source>
</reference>
<protein>
    <recommendedName>
        <fullName evidence="3">CENP-V/GFA domain-containing protein</fullName>
    </recommendedName>
</protein>
<dbReference type="STRING" id="1149755.A0A2J6REP6"/>
<dbReference type="AlphaFoldDB" id="A0A2J6REP6"/>